<sequence length="332" mass="35539">MEHRYGRDFSKVRLHADTAAAESAHAIHARAYTVGQHIAFGAGQFAPHNSDGLRLITHELAHVVQQTGSDTAEPVKLDNPAHAVERDAERGAESGRVAERTQSNVVHRSFIGSLLGGVAGAGAGAALGGLVGGPIGAIVGGFVGMVGGAIAGNAATTKERALTTDEINYAKEIFVNSLDYSKIRITRDSMYATGAPRTIGNTIHLKSSWGHFKGDGLELTEEGRTTLIHEMTHAWQFQNGGLAYIPQSVIAQIKAALKGGDRGGAYDWRAAHKEKLPWSKWNPEQQASAVEDYNKLLRASKDKTATPDQIAELAVLSTYVRYVVNRQGAPSW</sequence>
<keyword evidence="4" id="KW-1185">Reference proteome</keyword>
<evidence type="ECO:0000259" key="1">
    <source>
        <dbReference type="Pfam" id="PF13699"/>
    </source>
</evidence>
<gene>
    <name evidence="3" type="ORF">Mkiyose1413_35030</name>
    <name evidence="2" type="ORF">SRL2020028_27960</name>
</gene>
<dbReference type="EMBL" id="BRZI01000028">
    <property type="protein sequence ID" value="GLD31620.1"/>
    <property type="molecule type" value="Genomic_DNA"/>
</dbReference>
<proteinExistence type="predicted"/>
<feature type="domain" description="eCIS core" evidence="1">
    <location>
        <begin position="1"/>
        <end position="68"/>
    </location>
</feature>
<dbReference type="Proteomes" id="UP001064782">
    <property type="component" value="Unassembled WGS sequence"/>
</dbReference>
<name>A0A9P3UVB2_9MYCO</name>
<organism evidence="3 4">
    <name type="scientific">Mycobacterium kiyosense</name>
    <dbReference type="NCBI Taxonomy" id="2871094"/>
    <lineage>
        <taxon>Bacteria</taxon>
        <taxon>Bacillati</taxon>
        <taxon>Actinomycetota</taxon>
        <taxon>Actinomycetes</taxon>
        <taxon>Mycobacteriales</taxon>
        <taxon>Mycobacteriaceae</taxon>
        <taxon>Mycobacterium</taxon>
    </lineage>
</organism>
<evidence type="ECO:0000313" key="4">
    <source>
        <dbReference type="Proteomes" id="UP001064782"/>
    </source>
</evidence>
<evidence type="ECO:0000313" key="2">
    <source>
        <dbReference type="EMBL" id="GLB83540.1"/>
    </source>
</evidence>
<dbReference type="Pfam" id="PF13699">
    <property type="entry name" value="eCIS_core"/>
    <property type="match status" value="1"/>
</dbReference>
<comment type="caution">
    <text evidence="3">The sequence shown here is derived from an EMBL/GenBank/DDBJ whole genome shotgun (WGS) entry which is preliminary data.</text>
</comment>
<dbReference type="EMBL" id="BRXE01000028">
    <property type="protein sequence ID" value="GLB83540.1"/>
    <property type="molecule type" value="Genomic_DNA"/>
</dbReference>
<reference evidence="3" key="1">
    <citation type="submission" date="2022-08" db="EMBL/GenBank/DDBJ databases">
        <title>Mycobacterium kiyosense sp. nov., scotochromogenic slow-glowing species isolated from respiratory specimens.</title>
        <authorList>
            <person name="Fukano H."/>
            <person name="Kazumi Y."/>
            <person name="Sakagami N."/>
            <person name="Ato M."/>
            <person name="Mitarai S."/>
            <person name="Hoshino Y."/>
        </authorList>
    </citation>
    <scope>NUCLEOTIDE SEQUENCE</scope>
    <source>
        <strain evidence="3">1413</strain>
        <strain evidence="2">SRL2020-028</strain>
    </source>
</reference>
<protein>
    <recommendedName>
        <fullName evidence="1">eCIS core domain-containing protein</fullName>
    </recommendedName>
</protein>
<evidence type="ECO:0000313" key="3">
    <source>
        <dbReference type="EMBL" id="GLD31620.1"/>
    </source>
</evidence>
<accession>A0A9P3UVB2</accession>
<dbReference type="AlphaFoldDB" id="A0A9P3UVB2"/>
<dbReference type="InterPro" id="IPR025295">
    <property type="entry name" value="eCIS_core_dom"/>
</dbReference>
<dbReference type="Proteomes" id="UP001165663">
    <property type="component" value="Unassembled WGS sequence"/>
</dbReference>